<feature type="transmembrane region" description="Helical" evidence="2">
    <location>
        <begin position="142"/>
        <end position="168"/>
    </location>
</feature>
<feature type="region of interest" description="Disordered" evidence="1">
    <location>
        <begin position="200"/>
        <end position="230"/>
    </location>
</feature>
<keyword evidence="2" id="KW-1133">Transmembrane helix</keyword>
<evidence type="ECO:0000256" key="2">
    <source>
        <dbReference type="SAM" id="Phobius"/>
    </source>
</evidence>
<evidence type="ECO:0008006" key="5">
    <source>
        <dbReference type="Google" id="ProtNLM"/>
    </source>
</evidence>
<evidence type="ECO:0000256" key="1">
    <source>
        <dbReference type="SAM" id="MobiDB-lite"/>
    </source>
</evidence>
<dbReference type="EMBL" id="JDYK01000016">
    <property type="protein sequence ID" value="EWS80392.1"/>
    <property type="molecule type" value="Genomic_DNA"/>
</dbReference>
<name>Z9JRL2_9MICO</name>
<comment type="caution">
    <text evidence="3">The sequence shown here is derived from an EMBL/GenBank/DDBJ whole genome shotgun (WGS) entry which is preliminary data.</text>
</comment>
<dbReference type="OrthoDB" id="2182676at2"/>
<dbReference type="Proteomes" id="UP000023067">
    <property type="component" value="Unassembled WGS sequence"/>
</dbReference>
<keyword evidence="4" id="KW-1185">Reference proteome</keyword>
<dbReference type="eggNOG" id="COG5578">
    <property type="taxonomic scope" value="Bacteria"/>
</dbReference>
<feature type="transmembrane region" description="Helical" evidence="2">
    <location>
        <begin position="80"/>
        <end position="98"/>
    </location>
</feature>
<feature type="transmembrane region" description="Helical" evidence="2">
    <location>
        <begin position="20"/>
        <end position="48"/>
    </location>
</feature>
<organism evidence="3 4">
    <name type="scientific">Brachybacterium phenoliresistens</name>
    <dbReference type="NCBI Taxonomy" id="396014"/>
    <lineage>
        <taxon>Bacteria</taxon>
        <taxon>Bacillati</taxon>
        <taxon>Actinomycetota</taxon>
        <taxon>Actinomycetes</taxon>
        <taxon>Micrococcales</taxon>
        <taxon>Dermabacteraceae</taxon>
        <taxon>Brachybacterium</taxon>
    </lineage>
</organism>
<proteinExistence type="predicted"/>
<evidence type="ECO:0000313" key="3">
    <source>
        <dbReference type="EMBL" id="EWS80392.1"/>
    </source>
</evidence>
<dbReference type="HOGENOM" id="CLU_081578_4_2_11"/>
<dbReference type="Pfam" id="PF04854">
    <property type="entry name" value="DUF624"/>
    <property type="match status" value="1"/>
</dbReference>
<sequence length="230" mass="24717">MLFSFEQFATLNRWLGGFWRIIWLNVLWTLVTVLGLGVLGFGPASYALAAYLDRWFRHGETPPPARAVWRSLRTQGIRPMLMGWVLLGAGAVIGVNLLSLTDWYLRAANLAALGALLMIGCFVFFVMAATDVTGIRRQITTALLLGIGSLHWSILGAVGVAISWALMLRFAVPLFPLLGIALPAVAVAAILRGALPAPDQNDTLRRDDASASGPIRTADRAAPSPEGTPA</sequence>
<feature type="transmembrane region" description="Helical" evidence="2">
    <location>
        <begin position="110"/>
        <end position="130"/>
    </location>
</feature>
<dbReference type="RefSeq" id="WP_038373529.1">
    <property type="nucleotide sequence ID" value="NZ_KK069999.1"/>
</dbReference>
<keyword evidence="2" id="KW-0812">Transmembrane</keyword>
<dbReference type="InterPro" id="IPR006938">
    <property type="entry name" value="DUF624"/>
</dbReference>
<gene>
    <name evidence="3" type="ORF">BF93_04170</name>
</gene>
<reference evidence="3 4" key="1">
    <citation type="submission" date="2014-02" db="EMBL/GenBank/DDBJ databases">
        <title>Genome sequence of Brachybacterium phenoliresistens strain W13A50.</title>
        <authorList>
            <person name="Wang X."/>
        </authorList>
    </citation>
    <scope>NUCLEOTIDE SEQUENCE [LARGE SCALE GENOMIC DNA]</scope>
    <source>
        <strain evidence="3 4">W13A50</strain>
    </source>
</reference>
<protein>
    <recommendedName>
        <fullName evidence="5">DUF624 domain-containing protein</fullName>
    </recommendedName>
</protein>
<keyword evidence="2" id="KW-0472">Membrane</keyword>
<evidence type="ECO:0000313" key="4">
    <source>
        <dbReference type="Proteomes" id="UP000023067"/>
    </source>
</evidence>
<dbReference type="AlphaFoldDB" id="Z9JRL2"/>
<feature type="transmembrane region" description="Helical" evidence="2">
    <location>
        <begin position="174"/>
        <end position="195"/>
    </location>
</feature>
<dbReference type="PATRIC" id="fig|396014.3.peg.2867"/>
<accession>Z9JRL2</accession>
<dbReference type="STRING" id="396014.BF93_04170"/>